<comment type="similarity">
    <text evidence="2">Belongs to the UTP6 family.</text>
</comment>
<comment type="caution">
    <text evidence="9">The sequence shown here is derived from an EMBL/GenBank/DDBJ whole genome shotgun (WGS) entry which is preliminary data.</text>
</comment>
<evidence type="ECO:0000313" key="9">
    <source>
        <dbReference type="EMBL" id="RMB95329.1"/>
    </source>
</evidence>
<evidence type="ECO:0000259" key="7">
    <source>
        <dbReference type="Pfam" id="PF08640"/>
    </source>
</evidence>
<dbReference type="Pfam" id="PF24892">
    <property type="entry name" value="UTP6_C"/>
    <property type="match status" value="1"/>
</dbReference>
<keyword evidence="4" id="KW-0677">Repeat</keyword>
<evidence type="ECO:0000256" key="6">
    <source>
        <dbReference type="SAM" id="MobiDB-lite"/>
    </source>
</evidence>
<evidence type="ECO:0000256" key="1">
    <source>
        <dbReference type="ARBA" id="ARBA00004604"/>
    </source>
</evidence>
<dbReference type="EMBL" id="QRBI01000187">
    <property type="protein sequence ID" value="RMB95329.1"/>
    <property type="molecule type" value="Genomic_DNA"/>
</dbReference>
<evidence type="ECO:0000256" key="4">
    <source>
        <dbReference type="ARBA" id="ARBA00022737"/>
    </source>
</evidence>
<evidence type="ECO:0008006" key="11">
    <source>
        <dbReference type="Google" id="ProtNLM"/>
    </source>
</evidence>
<reference evidence="9 10" key="1">
    <citation type="submission" date="2018-07" db="EMBL/GenBank/DDBJ databases">
        <title>A high quality draft genome assembly of the barn swallow (H. rustica rustica).</title>
        <authorList>
            <person name="Formenti G."/>
            <person name="Chiara M."/>
            <person name="Poveda L."/>
            <person name="Francoijs K.-J."/>
            <person name="Bonisoli-Alquati A."/>
            <person name="Canova L."/>
            <person name="Gianfranceschi L."/>
            <person name="Horner D.S."/>
            <person name="Saino N."/>
        </authorList>
    </citation>
    <scope>NUCLEOTIDE SEQUENCE [LARGE SCALE GENOMIC DNA]</scope>
    <source>
        <strain evidence="9">Chelidonia</strain>
        <tissue evidence="9">Blood</tissue>
    </source>
</reference>
<evidence type="ECO:0000256" key="2">
    <source>
        <dbReference type="ARBA" id="ARBA00010734"/>
    </source>
</evidence>
<dbReference type="OrthoDB" id="28112at2759"/>
<proteinExistence type="inferred from homology"/>
<keyword evidence="5" id="KW-0539">Nucleus</keyword>
<dbReference type="GO" id="GO:0034388">
    <property type="term" value="C:Pwp2p-containing subcomplex of 90S preribosome"/>
    <property type="evidence" value="ECO:0007669"/>
    <property type="project" value="TreeGrafter"/>
</dbReference>
<evidence type="ECO:0000256" key="5">
    <source>
        <dbReference type="ARBA" id="ARBA00023242"/>
    </source>
</evidence>
<dbReference type="InterPro" id="IPR003107">
    <property type="entry name" value="HAT"/>
</dbReference>
<feature type="domain" description="U3 small nucleolar RNA-associated protein 6 homolog C-terminal" evidence="8">
    <location>
        <begin position="246"/>
        <end position="462"/>
    </location>
</feature>
<gene>
    <name evidence="9" type="ORF">DUI87_28316</name>
</gene>
<feature type="region of interest" description="Disordered" evidence="6">
    <location>
        <begin position="464"/>
        <end position="490"/>
    </location>
</feature>
<dbReference type="GO" id="GO:0000462">
    <property type="term" value="P:maturation of SSU-rRNA from tricistronic rRNA transcript (SSU-rRNA, 5.8S rRNA, LSU-rRNA)"/>
    <property type="evidence" value="ECO:0007669"/>
    <property type="project" value="InterPro"/>
</dbReference>
<dbReference type="PANTHER" id="PTHR23271:SF1">
    <property type="entry name" value="U3 SMALL NUCLEOLAR RNA-ASSOCIATED PROTEIN 6 HOMOLOG"/>
    <property type="match status" value="1"/>
</dbReference>
<dbReference type="InterPro" id="IPR056907">
    <property type="entry name" value="UTP6_C"/>
</dbReference>
<dbReference type="Proteomes" id="UP000269221">
    <property type="component" value="Unassembled WGS sequence"/>
</dbReference>
<dbReference type="InterPro" id="IPR011990">
    <property type="entry name" value="TPR-like_helical_dom_sf"/>
</dbReference>
<dbReference type="Pfam" id="PF15340">
    <property type="entry name" value="COPR5"/>
    <property type="match status" value="1"/>
</dbReference>
<protein>
    <recommendedName>
        <fullName evidence="11">UTP6 protein</fullName>
    </recommendedName>
</protein>
<dbReference type="InterPro" id="IPR055347">
    <property type="entry name" value="UTP6_N"/>
</dbReference>
<evidence type="ECO:0000256" key="3">
    <source>
        <dbReference type="ARBA" id="ARBA00022552"/>
    </source>
</evidence>
<evidence type="ECO:0000259" key="8">
    <source>
        <dbReference type="Pfam" id="PF24892"/>
    </source>
</evidence>
<dbReference type="Pfam" id="PF08640">
    <property type="entry name" value="U3_assoc_6"/>
    <property type="match status" value="1"/>
</dbReference>
<organism evidence="9 10">
    <name type="scientific">Hirundo rustica rustica</name>
    <dbReference type="NCBI Taxonomy" id="333673"/>
    <lineage>
        <taxon>Eukaryota</taxon>
        <taxon>Metazoa</taxon>
        <taxon>Chordata</taxon>
        <taxon>Craniata</taxon>
        <taxon>Vertebrata</taxon>
        <taxon>Euteleostomi</taxon>
        <taxon>Archelosauria</taxon>
        <taxon>Archosauria</taxon>
        <taxon>Dinosauria</taxon>
        <taxon>Saurischia</taxon>
        <taxon>Theropoda</taxon>
        <taxon>Coelurosauria</taxon>
        <taxon>Aves</taxon>
        <taxon>Neognathae</taxon>
        <taxon>Neoaves</taxon>
        <taxon>Telluraves</taxon>
        <taxon>Australaves</taxon>
        <taxon>Passeriformes</taxon>
        <taxon>Sylvioidea</taxon>
        <taxon>Hirundinidae</taxon>
        <taxon>Hirundo</taxon>
    </lineage>
</organism>
<sequence length="597" mass="70469">MAERVEQRLEDRIPELEQLERVGLFTRKEIRAVLRKASALEYKIQRRALRKEDFINYIQYEVNLLELIKKRRARTGYSFKKDEIEYSILHRVHSLFNRATGKWKDDVQLWLSHVAFCKQWYFRMELMHAEKQRKEKKEFEQAKMDLGEFNYSEEILNGEMARIVYRDASQKIKGVEFQLAVLSIAKLFDFTQDLQKEILESLQARYADDPLTWDYMARRELELGCLQPAEHTTKQKKVSETAQREERCCAVFDEAVRAVPTEDMWKCYIAFCLERYNRKTNSKELKQKRLERTLSVFSKAHESSLLSEALYKQWLQLLLDSNLSEKAVEVAEAAARHFSQSVETWQMRLQVLIQLKRDEVTQCFEEAIKHVKSKRSLHATTPTESVTMKEMYLDWTYRNCGYKKVKRLFTSLCENRPFSLDFFRKMIQIEKEQESCKMLHLREYYERALREFGSTNTECLLQNIPNVPDGTSEESVSASTSPNEGDVSGSTDEGWYNIYADLDVWDSEVSNIPESSVQQDVSEHEVEDWDKELEESTYGPYDADDLSCGSFEENNHFGSYVWKEDWFYNPGCDHAPCFVFPPRFRTVEKGQFDDADE</sequence>
<keyword evidence="3" id="KW-0698">rRNA processing</keyword>
<evidence type="ECO:0000313" key="10">
    <source>
        <dbReference type="Proteomes" id="UP000269221"/>
    </source>
</evidence>
<dbReference type="STRING" id="333673.A0A3M0J934"/>
<dbReference type="InterPro" id="IPR013949">
    <property type="entry name" value="Utp6"/>
</dbReference>
<dbReference type="AlphaFoldDB" id="A0A3M0J934"/>
<name>A0A3M0J934_HIRRU</name>
<comment type="subcellular location">
    <subcellularLocation>
        <location evidence="1">Nucleus</location>
        <location evidence="1">Nucleolus</location>
    </subcellularLocation>
</comment>
<accession>A0A3M0J934</accession>
<dbReference type="GO" id="GO:0042393">
    <property type="term" value="F:histone binding"/>
    <property type="evidence" value="ECO:0007669"/>
    <property type="project" value="InterPro"/>
</dbReference>
<dbReference type="Gene3D" id="1.25.40.10">
    <property type="entry name" value="Tetratricopeptide repeat domain"/>
    <property type="match status" value="1"/>
</dbReference>
<feature type="compositionally biased region" description="Polar residues" evidence="6">
    <location>
        <begin position="473"/>
        <end position="490"/>
    </location>
</feature>
<dbReference type="InterPro" id="IPR029289">
    <property type="entry name" value="COPR5"/>
</dbReference>
<dbReference type="GO" id="GO:0032040">
    <property type="term" value="C:small-subunit processome"/>
    <property type="evidence" value="ECO:0007669"/>
    <property type="project" value="TreeGrafter"/>
</dbReference>
<dbReference type="PANTHER" id="PTHR23271">
    <property type="entry name" value="HEPATOCELLULAR CARCINOMA-ASSOCIATED ANTIGEN 66"/>
    <property type="match status" value="1"/>
</dbReference>
<dbReference type="GO" id="GO:0030515">
    <property type="term" value="F:snoRNA binding"/>
    <property type="evidence" value="ECO:0007669"/>
    <property type="project" value="InterPro"/>
</dbReference>
<keyword evidence="10" id="KW-1185">Reference proteome</keyword>
<dbReference type="SMART" id="SM00386">
    <property type="entry name" value="HAT"/>
    <property type="match status" value="3"/>
</dbReference>
<feature type="domain" description="U3 small nucleolar RNA-associated protein 6 N-terminal" evidence="7">
    <location>
        <begin position="9"/>
        <end position="91"/>
    </location>
</feature>